<evidence type="ECO:0000256" key="1">
    <source>
        <dbReference type="SAM" id="MobiDB-lite"/>
    </source>
</evidence>
<proteinExistence type="predicted"/>
<dbReference type="InterPro" id="IPR038765">
    <property type="entry name" value="Papain-like_cys_pep_sf"/>
</dbReference>
<dbReference type="Proteomes" id="UP001318860">
    <property type="component" value="Unassembled WGS sequence"/>
</dbReference>
<accession>A0ABR0WBG4</accession>
<dbReference type="EMBL" id="JABTTQ020000012">
    <property type="protein sequence ID" value="KAK6144962.1"/>
    <property type="molecule type" value="Genomic_DNA"/>
</dbReference>
<reference evidence="2 3" key="1">
    <citation type="journal article" date="2021" name="Comput. Struct. Biotechnol. J.">
        <title>De novo genome assembly of the potent medicinal plant Rehmannia glutinosa using nanopore technology.</title>
        <authorList>
            <person name="Ma L."/>
            <person name="Dong C."/>
            <person name="Song C."/>
            <person name="Wang X."/>
            <person name="Zheng X."/>
            <person name="Niu Y."/>
            <person name="Chen S."/>
            <person name="Feng W."/>
        </authorList>
    </citation>
    <scope>NUCLEOTIDE SEQUENCE [LARGE SCALE GENOMIC DNA]</scope>
    <source>
        <strain evidence="2">DH-2019</strain>
    </source>
</reference>
<dbReference type="Gene3D" id="3.40.395.10">
    <property type="entry name" value="Adenoviral Proteinase, Chain A"/>
    <property type="match status" value="1"/>
</dbReference>
<comment type="caution">
    <text evidence="2">The sequence shown here is derived from an EMBL/GenBank/DDBJ whole genome shotgun (WGS) entry which is preliminary data.</text>
</comment>
<organism evidence="2 3">
    <name type="scientific">Rehmannia glutinosa</name>
    <name type="common">Chinese foxglove</name>
    <dbReference type="NCBI Taxonomy" id="99300"/>
    <lineage>
        <taxon>Eukaryota</taxon>
        <taxon>Viridiplantae</taxon>
        <taxon>Streptophyta</taxon>
        <taxon>Embryophyta</taxon>
        <taxon>Tracheophyta</taxon>
        <taxon>Spermatophyta</taxon>
        <taxon>Magnoliopsida</taxon>
        <taxon>eudicotyledons</taxon>
        <taxon>Gunneridae</taxon>
        <taxon>Pentapetalae</taxon>
        <taxon>asterids</taxon>
        <taxon>lamiids</taxon>
        <taxon>Lamiales</taxon>
        <taxon>Orobanchaceae</taxon>
        <taxon>Rehmannieae</taxon>
        <taxon>Rehmannia</taxon>
    </lineage>
</organism>
<feature type="region of interest" description="Disordered" evidence="1">
    <location>
        <begin position="1"/>
        <end position="21"/>
    </location>
</feature>
<name>A0ABR0WBG4_REHGL</name>
<dbReference type="SUPFAM" id="SSF54001">
    <property type="entry name" value="Cysteine proteinases"/>
    <property type="match status" value="1"/>
</dbReference>
<evidence type="ECO:0000313" key="2">
    <source>
        <dbReference type="EMBL" id="KAK6144962.1"/>
    </source>
</evidence>
<evidence type="ECO:0000313" key="3">
    <source>
        <dbReference type="Proteomes" id="UP001318860"/>
    </source>
</evidence>
<sequence>METTQSPDYGTVVETEKDNVVEEEEGDIIQKDQTVEEGSEELNLNGITIQKAKNWFSLITTSGAWLEDDHVDLAMTLLWERQTRYPKSFKYTRAILHERCVFYSALIFEHMDYKQNPTNHKFDQGLINFTNGTWSKFGREWIGCTHLYFPICYNKHCIAAELVFETSEVNIYDHDKGCLIEGQLNQCLEPVTVMFPLLAQQVRIKTNGSLKVVDRQDFQAGHVVSDLS</sequence>
<gene>
    <name evidence="2" type="ORF">DH2020_021782</name>
</gene>
<keyword evidence="3" id="KW-1185">Reference proteome</keyword>
<protein>
    <submittedName>
        <fullName evidence="2">Uncharacterized protein</fullName>
    </submittedName>
</protein>